<reference evidence="2 3" key="1">
    <citation type="journal article" date="2021" name="BMC Genomics">
        <title>Datura genome reveals duplications of psychoactive alkaloid biosynthetic genes and high mutation rate following tissue culture.</title>
        <authorList>
            <person name="Rajewski A."/>
            <person name="Carter-House D."/>
            <person name="Stajich J."/>
            <person name="Litt A."/>
        </authorList>
    </citation>
    <scope>NUCLEOTIDE SEQUENCE [LARGE SCALE GENOMIC DNA]</scope>
    <source>
        <strain evidence="2">AR-01</strain>
    </source>
</reference>
<organism evidence="2 3">
    <name type="scientific">Datura stramonium</name>
    <name type="common">Jimsonweed</name>
    <name type="synonym">Common thornapple</name>
    <dbReference type="NCBI Taxonomy" id="4076"/>
    <lineage>
        <taxon>Eukaryota</taxon>
        <taxon>Viridiplantae</taxon>
        <taxon>Streptophyta</taxon>
        <taxon>Embryophyta</taxon>
        <taxon>Tracheophyta</taxon>
        <taxon>Spermatophyta</taxon>
        <taxon>Magnoliopsida</taxon>
        <taxon>eudicotyledons</taxon>
        <taxon>Gunneridae</taxon>
        <taxon>Pentapetalae</taxon>
        <taxon>asterids</taxon>
        <taxon>lamiids</taxon>
        <taxon>Solanales</taxon>
        <taxon>Solanaceae</taxon>
        <taxon>Solanoideae</taxon>
        <taxon>Datureae</taxon>
        <taxon>Datura</taxon>
    </lineage>
</organism>
<keyword evidence="3" id="KW-1185">Reference proteome</keyword>
<comment type="caution">
    <text evidence="2">The sequence shown here is derived from an EMBL/GenBank/DDBJ whole genome shotgun (WGS) entry which is preliminary data.</text>
</comment>
<evidence type="ECO:0000313" key="3">
    <source>
        <dbReference type="Proteomes" id="UP000823775"/>
    </source>
</evidence>
<gene>
    <name evidence="2" type="ORF">HAX54_021916</name>
</gene>
<protein>
    <submittedName>
        <fullName evidence="2">Uncharacterized protein</fullName>
    </submittedName>
</protein>
<dbReference type="EMBL" id="JACEIK010002631">
    <property type="protein sequence ID" value="MCD9638144.1"/>
    <property type="molecule type" value="Genomic_DNA"/>
</dbReference>
<evidence type="ECO:0000313" key="2">
    <source>
        <dbReference type="EMBL" id="MCD9638144.1"/>
    </source>
</evidence>
<name>A0ABS8UU73_DATST</name>
<dbReference type="Proteomes" id="UP000823775">
    <property type="component" value="Unassembled WGS sequence"/>
</dbReference>
<feature type="compositionally biased region" description="Basic and acidic residues" evidence="1">
    <location>
        <begin position="141"/>
        <end position="154"/>
    </location>
</feature>
<proteinExistence type="predicted"/>
<feature type="region of interest" description="Disordered" evidence="1">
    <location>
        <begin position="141"/>
        <end position="161"/>
    </location>
</feature>
<sequence length="161" mass="17599">MKFSKEKEILVKTGAPSENTGGPQVFIGVKNKCSQRIAELHPTDCGILSGEPLVPNSKLHWTSLDTILNKSVACGWTPANCRGFASETYLKRTEVREWKSQTSMEVPDLNALDVVMASPSIVQGPIDYLFEVLGDEEKDWGAEGLDGKARAGADDDKDDEE</sequence>
<evidence type="ECO:0000256" key="1">
    <source>
        <dbReference type="SAM" id="MobiDB-lite"/>
    </source>
</evidence>
<accession>A0ABS8UU73</accession>